<dbReference type="OrthoDB" id="9900483at2"/>
<dbReference type="STRING" id="1434232.MAIT1_04314"/>
<name>A0A1Y2K5V8_9PROT</name>
<gene>
    <name evidence="2" type="ORF">MAIT1_04314</name>
</gene>
<evidence type="ECO:0000313" key="2">
    <source>
        <dbReference type="EMBL" id="OSM04404.1"/>
    </source>
</evidence>
<keyword evidence="1" id="KW-0732">Signal</keyword>
<protein>
    <submittedName>
        <fullName evidence="2">Uncharacterized protein</fullName>
    </submittedName>
</protein>
<accession>A0A1Y2K5V8</accession>
<sequence>MKKKLVRTFLLALAIVLAVALPYQALKTLDSYQAYEDSRAYSNLRLRSIGDAKKYAAGVKRYKEFKDKVEEYVIAAKESGAESKAWVRYEVDIENRAVPVSLMRVLLDNARHGEQYYFDPTELEITSPVYVNEAGQGIQSLLTEDGAELGSKVLVTLKGTYMVFQRQ</sequence>
<reference evidence="2 3" key="1">
    <citation type="journal article" date="2016" name="BMC Genomics">
        <title>Combined genomic and structural analyses of a cultured magnetotactic bacterium reveals its niche adaptation to a dynamic environment.</title>
        <authorList>
            <person name="Araujo A.C."/>
            <person name="Morillo V."/>
            <person name="Cypriano J."/>
            <person name="Teixeira L.C."/>
            <person name="Leao P."/>
            <person name="Lyra S."/>
            <person name="Almeida L.G."/>
            <person name="Bazylinski D.A."/>
            <person name="Vasconcellos A.T."/>
            <person name="Abreu F."/>
            <person name="Lins U."/>
        </authorList>
    </citation>
    <scope>NUCLEOTIDE SEQUENCE [LARGE SCALE GENOMIC DNA]</scope>
    <source>
        <strain evidence="2 3">IT-1</strain>
    </source>
</reference>
<evidence type="ECO:0000256" key="1">
    <source>
        <dbReference type="SAM" id="SignalP"/>
    </source>
</evidence>
<feature type="signal peptide" evidence="1">
    <location>
        <begin position="1"/>
        <end position="25"/>
    </location>
</feature>
<organism evidence="2 3">
    <name type="scientific">Magnetofaba australis IT-1</name>
    <dbReference type="NCBI Taxonomy" id="1434232"/>
    <lineage>
        <taxon>Bacteria</taxon>
        <taxon>Pseudomonadati</taxon>
        <taxon>Pseudomonadota</taxon>
        <taxon>Magnetococcia</taxon>
        <taxon>Magnetococcales</taxon>
        <taxon>Magnetococcaceae</taxon>
        <taxon>Magnetofaba</taxon>
    </lineage>
</organism>
<dbReference type="AlphaFoldDB" id="A0A1Y2K5V8"/>
<feature type="chain" id="PRO_5012756630" evidence="1">
    <location>
        <begin position="26"/>
        <end position="167"/>
    </location>
</feature>
<proteinExistence type="predicted"/>
<dbReference type="EMBL" id="LVJN01000019">
    <property type="protein sequence ID" value="OSM04404.1"/>
    <property type="molecule type" value="Genomic_DNA"/>
</dbReference>
<dbReference type="Proteomes" id="UP000194003">
    <property type="component" value="Unassembled WGS sequence"/>
</dbReference>
<comment type="caution">
    <text evidence="2">The sequence shown here is derived from an EMBL/GenBank/DDBJ whole genome shotgun (WGS) entry which is preliminary data.</text>
</comment>
<dbReference type="RefSeq" id="WP_085442490.1">
    <property type="nucleotide sequence ID" value="NZ_LVJN01000019.1"/>
</dbReference>
<keyword evidence="3" id="KW-1185">Reference proteome</keyword>
<evidence type="ECO:0000313" key="3">
    <source>
        <dbReference type="Proteomes" id="UP000194003"/>
    </source>
</evidence>